<dbReference type="Proteomes" id="UP001055811">
    <property type="component" value="Linkage Group LG09"/>
</dbReference>
<reference evidence="1 2" key="2">
    <citation type="journal article" date="2022" name="Mol. Ecol. Resour.">
        <title>The genomes of chicory, endive, great burdock and yacon provide insights into Asteraceae paleo-polyploidization history and plant inulin production.</title>
        <authorList>
            <person name="Fan W."/>
            <person name="Wang S."/>
            <person name="Wang H."/>
            <person name="Wang A."/>
            <person name="Jiang F."/>
            <person name="Liu H."/>
            <person name="Zhao H."/>
            <person name="Xu D."/>
            <person name="Zhang Y."/>
        </authorList>
    </citation>
    <scope>NUCLEOTIDE SEQUENCE [LARGE SCALE GENOMIC DNA]</scope>
    <source>
        <strain evidence="2">cv. Punajuju</strain>
        <tissue evidence="1">Leaves</tissue>
    </source>
</reference>
<reference evidence="2" key="1">
    <citation type="journal article" date="2022" name="Mol. Ecol. Resour.">
        <title>The genomes of chicory, endive, great burdock and yacon provide insights into Asteraceae palaeo-polyploidization history and plant inulin production.</title>
        <authorList>
            <person name="Fan W."/>
            <person name="Wang S."/>
            <person name="Wang H."/>
            <person name="Wang A."/>
            <person name="Jiang F."/>
            <person name="Liu H."/>
            <person name="Zhao H."/>
            <person name="Xu D."/>
            <person name="Zhang Y."/>
        </authorList>
    </citation>
    <scope>NUCLEOTIDE SEQUENCE [LARGE SCALE GENOMIC DNA]</scope>
    <source>
        <strain evidence="2">cv. Punajuju</strain>
    </source>
</reference>
<organism evidence="1 2">
    <name type="scientific">Cichorium intybus</name>
    <name type="common">Chicory</name>
    <dbReference type="NCBI Taxonomy" id="13427"/>
    <lineage>
        <taxon>Eukaryota</taxon>
        <taxon>Viridiplantae</taxon>
        <taxon>Streptophyta</taxon>
        <taxon>Embryophyta</taxon>
        <taxon>Tracheophyta</taxon>
        <taxon>Spermatophyta</taxon>
        <taxon>Magnoliopsida</taxon>
        <taxon>eudicotyledons</taxon>
        <taxon>Gunneridae</taxon>
        <taxon>Pentapetalae</taxon>
        <taxon>asterids</taxon>
        <taxon>campanulids</taxon>
        <taxon>Asterales</taxon>
        <taxon>Asteraceae</taxon>
        <taxon>Cichorioideae</taxon>
        <taxon>Cichorieae</taxon>
        <taxon>Cichoriinae</taxon>
        <taxon>Cichorium</taxon>
    </lineage>
</organism>
<accession>A0ACB8YX29</accession>
<sequence>MTARDINYRPPPDAPSSPVSFHSITPHHHSFLSFCVIAPKIYRKRFQISSYQVVFPDLKREECKTYYVEALSRRRKRDDGLTSLNRFGSLALTFDVGCTCVDEALSRRRKTGVGWVGR</sequence>
<proteinExistence type="predicted"/>
<keyword evidence="2" id="KW-1185">Reference proteome</keyword>
<dbReference type="EMBL" id="CM042017">
    <property type="protein sequence ID" value="KAI3689658.1"/>
    <property type="molecule type" value="Genomic_DNA"/>
</dbReference>
<evidence type="ECO:0000313" key="2">
    <source>
        <dbReference type="Proteomes" id="UP001055811"/>
    </source>
</evidence>
<comment type="caution">
    <text evidence="1">The sequence shown here is derived from an EMBL/GenBank/DDBJ whole genome shotgun (WGS) entry which is preliminary data.</text>
</comment>
<gene>
    <name evidence="1" type="ORF">L2E82_47623</name>
</gene>
<name>A0ACB8YX29_CICIN</name>
<evidence type="ECO:0000313" key="1">
    <source>
        <dbReference type="EMBL" id="KAI3689658.1"/>
    </source>
</evidence>
<protein>
    <submittedName>
        <fullName evidence="1">Uncharacterized protein</fullName>
    </submittedName>
</protein>